<protein>
    <recommendedName>
        <fullName evidence="3">Rab-GTPase-TBC domain-containing protein</fullName>
    </recommendedName>
</protein>
<accession>A0A4P9Y8E2</accession>
<reference evidence="2" key="1">
    <citation type="journal article" date="2018" name="Nat. Microbiol.">
        <title>Leveraging single-cell genomics to expand the fungal tree of life.</title>
        <authorList>
            <person name="Ahrendt S.R."/>
            <person name="Quandt C.A."/>
            <person name="Ciobanu D."/>
            <person name="Clum A."/>
            <person name="Salamov A."/>
            <person name="Andreopoulos B."/>
            <person name="Cheng J.F."/>
            <person name="Woyke T."/>
            <person name="Pelin A."/>
            <person name="Henrissat B."/>
            <person name="Reynolds N.K."/>
            <person name="Benny G.L."/>
            <person name="Smith M.E."/>
            <person name="James T.Y."/>
            <person name="Grigoriev I.V."/>
        </authorList>
    </citation>
    <scope>NUCLEOTIDE SEQUENCE [LARGE SCALE GENOMIC DNA]</scope>
</reference>
<gene>
    <name evidence="1" type="ORF">BJ684DRAFT_18577</name>
</gene>
<name>A0A4P9Y8E2_9FUNG</name>
<dbReference type="SUPFAM" id="SSF47923">
    <property type="entry name" value="Ypt/Rab-GAP domain of gyp1p"/>
    <property type="match status" value="1"/>
</dbReference>
<dbReference type="EMBL" id="KZ987761">
    <property type="protein sequence ID" value="RKP15062.1"/>
    <property type="molecule type" value="Genomic_DNA"/>
</dbReference>
<evidence type="ECO:0000313" key="1">
    <source>
        <dbReference type="EMBL" id="RKP15062.1"/>
    </source>
</evidence>
<evidence type="ECO:0008006" key="3">
    <source>
        <dbReference type="Google" id="ProtNLM"/>
    </source>
</evidence>
<dbReference type="Proteomes" id="UP000267251">
    <property type="component" value="Unassembled WGS sequence"/>
</dbReference>
<organism evidence="1 2">
    <name type="scientific">Piptocephalis cylindrospora</name>
    <dbReference type="NCBI Taxonomy" id="1907219"/>
    <lineage>
        <taxon>Eukaryota</taxon>
        <taxon>Fungi</taxon>
        <taxon>Fungi incertae sedis</taxon>
        <taxon>Zoopagomycota</taxon>
        <taxon>Zoopagomycotina</taxon>
        <taxon>Zoopagomycetes</taxon>
        <taxon>Zoopagales</taxon>
        <taxon>Piptocephalidaceae</taxon>
        <taxon>Piptocephalis</taxon>
    </lineage>
</organism>
<feature type="non-terminal residue" evidence="1">
    <location>
        <position position="127"/>
    </location>
</feature>
<dbReference type="AlphaFoldDB" id="A0A4P9Y8E2"/>
<proteinExistence type="predicted"/>
<evidence type="ECO:0000313" key="2">
    <source>
        <dbReference type="Proteomes" id="UP000267251"/>
    </source>
</evidence>
<sequence>MESYKQRLARFEEILSTEDLDRPRHHHTLAEAEAEAAAASIDMYEFRELCFRGIPDKPGIRPLCWKLLLNYLPPDKRQWSRILREQRDTYYSFVKDLIVLPGVPTEKELTERAQQPLDPAMIAYHRD</sequence>
<keyword evidence="2" id="KW-1185">Reference proteome</keyword>
<dbReference type="InterPro" id="IPR035969">
    <property type="entry name" value="Rab-GAP_TBC_sf"/>
</dbReference>
<dbReference type="OrthoDB" id="27140at2759"/>